<keyword evidence="1" id="KW-1133">Transmembrane helix</keyword>
<dbReference type="AlphaFoldDB" id="A0AAJ7VDG4"/>
<evidence type="ECO:0000313" key="3">
    <source>
        <dbReference type="Proteomes" id="UP000694890"/>
    </source>
</evidence>
<evidence type="ECO:0000313" key="4">
    <source>
        <dbReference type="RefSeq" id="XP_018548000.1"/>
    </source>
</evidence>
<dbReference type="KEGG" id="lcf:108893970"/>
<evidence type="ECO:0000256" key="2">
    <source>
        <dbReference type="SAM" id="SignalP"/>
    </source>
</evidence>
<feature type="transmembrane region" description="Helical" evidence="1">
    <location>
        <begin position="240"/>
        <end position="264"/>
    </location>
</feature>
<dbReference type="Gene3D" id="2.60.40.10">
    <property type="entry name" value="Immunoglobulins"/>
    <property type="match status" value="2"/>
</dbReference>
<name>A0AAJ7VDG4_LATCA</name>
<feature type="signal peptide" evidence="2">
    <location>
        <begin position="1"/>
        <end position="21"/>
    </location>
</feature>
<dbReference type="GeneID" id="108893970"/>
<keyword evidence="1" id="KW-0472">Membrane</keyword>
<organism evidence="3 4">
    <name type="scientific">Lates calcarifer</name>
    <name type="common">Barramundi</name>
    <name type="synonym">Holocentrus calcarifer</name>
    <dbReference type="NCBI Taxonomy" id="8187"/>
    <lineage>
        <taxon>Eukaryota</taxon>
        <taxon>Metazoa</taxon>
        <taxon>Chordata</taxon>
        <taxon>Craniata</taxon>
        <taxon>Vertebrata</taxon>
        <taxon>Euteleostomi</taxon>
        <taxon>Actinopterygii</taxon>
        <taxon>Neopterygii</taxon>
        <taxon>Teleostei</taxon>
        <taxon>Neoteleostei</taxon>
        <taxon>Acanthomorphata</taxon>
        <taxon>Carangaria</taxon>
        <taxon>Carangaria incertae sedis</taxon>
        <taxon>Centropomidae</taxon>
        <taxon>Lates</taxon>
    </lineage>
</organism>
<keyword evidence="2" id="KW-0732">Signal</keyword>
<reference evidence="4" key="1">
    <citation type="submission" date="2025-08" db="UniProtKB">
        <authorList>
            <consortium name="RefSeq"/>
        </authorList>
    </citation>
    <scope>IDENTIFICATION</scope>
    <source>
        <tissue evidence="4">Brain</tissue>
    </source>
</reference>
<gene>
    <name evidence="4" type="primary">LOC108893970</name>
</gene>
<feature type="chain" id="PRO_5042512134" evidence="2">
    <location>
        <begin position="22"/>
        <end position="303"/>
    </location>
</feature>
<proteinExistence type="predicted"/>
<dbReference type="RefSeq" id="XP_018548000.1">
    <property type="nucleotide sequence ID" value="XM_018692484.2"/>
</dbReference>
<keyword evidence="1" id="KW-0812">Transmembrane</keyword>
<accession>A0AAJ7VDG4</accession>
<sequence length="303" mass="33196">MWQTMIFINLIITALTTTALGKGSFECSFSEPTGDQQCFGAVGQPLLFHLPTTADTNMKLTKDDKYMILKVDKNQIVSLNKEYVNQSENVTPGTLNLGNAMKRHSGDYMLEEFGSNGTLVKKINVHLEIRVPASKPDVSQTCLSPEQMSVSCSSDGEGVEFILTLDGQLLIRSRDHSLSPADMQSLTGSTAEQNKSSISNITISLHGQLTGNLMCNVQNNVSRDQTVIHLKSCKDLSSPIPVVTVAVIASAVILLLLVALWFGIRNHHRKSRSTTGPTTINGSHCEDEIVYTDVRVIRDMKKT</sequence>
<evidence type="ECO:0000256" key="1">
    <source>
        <dbReference type="SAM" id="Phobius"/>
    </source>
</evidence>
<protein>
    <submittedName>
        <fullName evidence="4">Uncharacterized protein LOC108893970 isoform X1</fullName>
    </submittedName>
</protein>
<dbReference type="Proteomes" id="UP000694890">
    <property type="component" value="Linkage group LG20"/>
</dbReference>
<dbReference type="InterPro" id="IPR013783">
    <property type="entry name" value="Ig-like_fold"/>
</dbReference>